<gene>
    <name evidence="1" type="ORF">CHCC16736_0370</name>
</gene>
<protein>
    <submittedName>
        <fullName evidence="1">Stage II sporulation protein SB</fullName>
    </submittedName>
</protein>
<accession>A0A1Y0YMA1</accession>
<comment type="caution">
    <text evidence="1">The sequence shown here is derived from an EMBL/GenBank/DDBJ whole genome shotgun (WGS) entry which is preliminary data.</text>
</comment>
<dbReference type="RefSeq" id="WP_003180877.1">
    <property type="nucleotide sequence ID" value="NZ_BEXU01000022.1"/>
</dbReference>
<sequence>MEPAFQQDQESVKKRLAFKMFKRQSKTNIAKYEVSPHTERIFRQNERLIGEYKRKKA</sequence>
<dbReference type="Pfam" id="PF14185">
    <property type="entry name" value="SpoIISB_antitox"/>
    <property type="match status" value="1"/>
</dbReference>
<dbReference type="Proteomes" id="UP000435910">
    <property type="component" value="Unassembled WGS sequence"/>
</dbReference>
<dbReference type="EMBL" id="NILC01000030">
    <property type="protein sequence ID" value="TWL21907.1"/>
    <property type="molecule type" value="Genomic_DNA"/>
</dbReference>
<dbReference type="Gene3D" id="1.20.5.740">
    <property type="entry name" value="Single helix bin"/>
    <property type="match status" value="1"/>
</dbReference>
<evidence type="ECO:0000313" key="1">
    <source>
        <dbReference type="EMBL" id="TWL21907.1"/>
    </source>
</evidence>
<name>A0A1Y0YMA1_BACLI</name>
<organism evidence="1 2">
    <name type="scientific">Bacillus licheniformis</name>
    <dbReference type="NCBI Taxonomy" id="1402"/>
    <lineage>
        <taxon>Bacteria</taxon>
        <taxon>Bacillati</taxon>
        <taxon>Bacillota</taxon>
        <taxon>Bacilli</taxon>
        <taxon>Bacillales</taxon>
        <taxon>Bacillaceae</taxon>
        <taxon>Bacillus</taxon>
    </lineage>
</organism>
<dbReference type="AlphaFoldDB" id="A0A1Y0YMA1"/>
<proteinExistence type="predicted"/>
<evidence type="ECO:0000313" key="2">
    <source>
        <dbReference type="Proteomes" id="UP000435910"/>
    </source>
</evidence>
<reference evidence="1 2" key="1">
    <citation type="submission" date="2019-06" db="EMBL/GenBank/DDBJ databases">
        <title>Genome sequence analysis of &gt;100 Bacillus licheniformis strains suggests intrinsic resistance to this species.</title>
        <authorList>
            <person name="Wels M."/>
            <person name="Siezen R.J."/>
            <person name="Johansen E."/>
            <person name="Stuer-Lauridsen B."/>
            <person name="Bjerre K."/>
            <person name="Nielsen B.K.K."/>
        </authorList>
    </citation>
    <scope>NUCLEOTIDE SEQUENCE [LARGE SCALE GENOMIC DNA]</scope>
    <source>
        <strain evidence="1 2">BAC-16736</strain>
    </source>
</reference>
<dbReference type="InterPro" id="IPR025897">
    <property type="entry name" value="Antitoxin_SpoIISB"/>
</dbReference>